<accession>A0A0D0B0E3</accession>
<protein>
    <recommendedName>
        <fullName evidence="2">DUF6533 domain-containing protein</fullName>
    </recommendedName>
</protein>
<dbReference type="EMBL" id="KN835147">
    <property type="protein sequence ID" value="KIK47451.1"/>
    <property type="molecule type" value="Genomic_DNA"/>
</dbReference>
<keyword evidence="4" id="KW-1185">Reference proteome</keyword>
<feature type="transmembrane region" description="Helical" evidence="1">
    <location>
        <begin position="239"/>
        <end position="259"/>
    </location>
</feature>
<dbReference type="Pfam" id="PF20151">
    <property type="entry name" value="DUF6533"/>
    <property type="match status" value="1"/>
</dbReference>
<keyword evidence="1" id="KW-1133">Transmembrane helix</keyword>
<dbReference type="HOGENOM" id="CLU_035509_11_2_1"/>
<evidence type="ECO:0000259" key="2">
    <source>
        <dbReference type="Pfam" id="PF20151"/>
    </source>
</evidence>
<gene>
    <name evidence="3" type="ORF">CY34DRAFT_250316</name>
</gene>
<feature type="transmembrane region" description="Helical" evidence="1">
    <location>
        <begin position="198"/>
        <end position="219"/>
    </location>
</feature>
<proteinExistence type="predicted"/>
<evidence type="ECO:0000313" key="3">
    <source>
        <dbReference type="EMBL" id="KIK47451.1"/>
    </source>
</evidence>
<keyword evidence="1" id="KW-0812">Transmembrane</keyword>
<sequence>MPGPSLNTSGFERIDSQLEIFAPLLLHMMDLKYSTDVIAAARSLQVFTYIYASMATFWTYDYACSIQEEGMFLFCSRWRRVKLLYVVTRYVPFLLFVTHLYMNFAPDETPDTCQFVNNICSCFSLIMFVSSESFFVLRTYVLWDNNKIVLAAMLLTFVTLFAGAMAAVFSVTANAPFVTSSIPGITGCYQSSGSMGLFVPYLCLFVFELMLISLTLTCAIQKWRVSDDRLYVVILKHNVFYYACGLGFSVVNVLTSLLLDYAYSGMFQDFQGIIHVILATRMHLHLWHVNRTDDPGVFTSITLSDLTPPTTYTESSGLDQLAFLESGLERRNDCN</sequence>
<feature type="domain" description="DUF6533" evidence="2">
    <location>
        <begin position="49"/>
        <end position="94"/>
    </location>
</feature>
<dbReference type="InterPro" id="IPR045340">
    <property type="entry name" value="DUF6533"/>
</dbReference>
<reference evidence="3 4" key="1">
    <citation type="submission" date="2014-04" db="EMBL/GenBank/DDBJ databases">
        <authorList>
            <consortium name="DOE Joint Genome Institute"/>
            <person name="Kuo A."/>
            <person name="Ruytinx J."/>
            <person name="Rineau F."/>
            <person name="Colpaert J."/>
            <person name="Kohler A."/>
            <person name="Nagy L.G."/>
            <person name="Floudas D."/>
            <person name="Copeland A."/>
            <person name="Barry K.W."/>
            <person name="Cichocki N."/>
            <person name="Veneault-Fourrey C."/>
            <person name="LaButti K."/>
            <person name="Lindquist E.A."/>
            <person name="Lipzen A."/>
            <person name="Lundell T."/>
            <person name="Morin E."/>
            <person name="Murat C."/>
            <person name="Sun H."/>
            <person name="Tunlid A."/>
            <person name="Henrissat B."/>
            <person name="Grigoriev I.V."/>
            <person name="Hibbett D.S."/>
            <person name="Martin F."/>
            <person name="Nordberg H.P."/>
            <person name="Cantor M.N."/>
            <person name="Hua S.X."/>
        </authorList>
    </citation>
    <scope>NUCLEOTIDE SEQUENCE [LARGE SCALE GENOMIC DNA]</scope>
    <source>
        <strain evidence="3 4">UH-Slu-Lm8-n1</strain>
    </source>
</reference>
<feature type="transmembrane region" description="Helical" evidence="1">
    <location>
        <begin position="114"/>
        <end position="137"/>
    </location>
</feature>
<dbReference type="OrthoDB" id="3350812at2759"/>
<dbReference type="Proteomes" id="UP000054485">
    <property type="component" value="Unassembled WGS sequence"/>
</dbReference>
<feature type="transmembrane region" description="Helical" evidence="1">
    <location>
        <begin position="149"/>
        <end position="171"/>
    </location>
</feature>
<dbReference type="STRING" id="930992.A0A0D0B0E3"/>
<evidence type="ECO:0000256" key="1">
    <source>
        <dbReference type="SAM" id="Phobius"/>
    </source>
</evidence>
<feature type="transmembrane region" description="Helical" evidence="1">
    <location>
        <begin position="83"/>
        <end position="102"/>
    </location>
</feature>
<keyword evidence="1" id="KW-0472">Membrane</keyword>
<reference evidence="4" key="2">
    <citation type="submission" date="2015-01" db="EMBL/GenBank/DDBJ databases">
        <title>Evolutionary Origins and Diversification of the Mycorrhizal Mutualists.</title>
        <authorList>
            <consortium name="DOE Joint Genome Institute"/>
            <consortium name="Mycorrhizal Genomics Consortium"/>
            <person name="Kohler A."/>
            <person name="Kuo A."/>
            <person name="Nagy L.G."/>
            <person name="Floudas D."/>
            <person name="Copeland A."/>
            <person name="Barry K.W."/>
            <person name="Cichocki N."/>
            <person name="Veneault-Fourrey C."/>
            <person name="LaButti K."/>
            <person name="Lindquist E.A."/>
            <person name="Lipzen A."/>
            <person name="Lundell T."/>
            <person name="Morin E."/>
            <person name="Murat C."/>
            <person name="Riley R."/>
            <person name="Ohm R."/>
            <person name="Sun H."/>
            <person name="Tunlid A."/>
            <person name="Henrissat B."/>
            <person name="Grigoriev I.V."/>
            <person name="Hibbett D.S."/>
            <person name="Martin F."/>
        </authorList>
    </citation>
    <scope>NUCLEOTIDE SEQUENCE [LARGE SCALE GENOMIC DNA]</scope>
    <source>
        <strain evidence="4">UH-Slu-Lm8-n1</strain>
    </source>
</reference>
<organism evidence="3 4">
    <name type="scientific">Suillus luteus UH-Slu-Lm8-n1</name>
    <dbReference type="NCBI Taxonomy" id="930992"/>
    <lineage>
        <taxon>Eukaryota</taxon>
        <taxon>Fungi</taxon>
        <taxon>Dikarya</taxon>
        <taxon>Basidiomycota</taxon>
        <taxon>Agaricomycotina</taxon>
        <taxon>Agaricomycetes</taxon>
        <taxon>Agaricomycetidae</taxon>
        <taxon>Boletales</taxon>
        <taxon>Suillineae</taxon>
        <taxon>Suillaceae</taxon>
        <taxon>Suillus</taxon>
    </lineage>
</organism>
<name>A0A0D0B0E3_9AGAM</name>
<dbReference type="AlphaFoldDB" id="A0A0D0B0E3"/>
<dbReference type="InParanoid" id="A0A0D0B0E3"/>
<evidence type="ECO:0000313" key="4">
    <source>
        <dbReference type="Proteomes" id="UP000054485"/>
    </source>
</evidence>